<evidence type="ECO:0000313" key="3">
    <source>
        <dbReference type="EMBL" id="CAA7021474.1"/>
    </source>
</evidence>
<organism evidence="3 4">
    <name type="scientific">Microthlaspi erraticum</name>
    <dbReference type="NCBI Taxonomy" id="1685480"/>
    <lineage>
        <taxon>Eukaryota</taxon>
        <taxon>Viridiplantae</taxon>
        <taxon>Streptophyta</taxon>
        <taxon>Embryophyta</taxon>
        <taxon>Tracheophyta</taxon>
        <taxon>Spermatophyta</taxon>
        <taxon>Magnoliopsida</taxon>
        <taxon>eudicotyledons</taxon>
        <taxon>Gunneridae</taxon>
        <taxon>Pentapetalae</taxon>
        <taxon>rosids</taxon>
        <taxon>malvids</taxon>
        <taxon>Brassicales</taxon>
        <taxon>Brassicaceae</taxon>
        <taxon>Coluteocarpeae</taxon>
        <taxon>Microthlaspi</taxon>
    </lineage>
</organism>
<dbReference type="Pfam" id="PF13966">
    <property type="entry name" value="zf-RVT"/>
    <property type="match status" value="1"/>
</dbReference>
<dbReference type="AlphaFoldDB" id="A0A6D2HYY1"/>
<evidence type="ECO:0000313" key="4">
    <source>
        <dbReference type="Proteomes" id="UP000467841"/>
    </source>
</evidence>
<reference evidence="3" key="1">
    <citation type="submission" date="2020-01" db="EMBL/GenBank/DDBJ databases">
        <authorList>
            <person name="Mishra B."/>
        </authorList>
    </citation>
    <scope>NUCLEOTIDE SEQUENCE [LARGE SCALE GENOMIC DNA]</scope>
</reference>
<dbReference type="InterPro" id="IPR026960">
    <property type="entry name" value="RVT-Znf"/>
</dbReference>
<dbReference type="OrthoDB" id="1110547at2759"/>
<evidence type="ECO:0000256" key="1">
    <source>
        <dbReference type="SAM" id="MobiDB-lite"/>
    </source>
</evidence>
<dbReference type="Proteomes" id="UP000467841">
    <property type="component" value="Unassembled WGS sequence"/>
</dbReference>
<evidence type="ECO:0000259" key="2">
    <source>
        <dbReference type="Pfam" id="PF13966"/>
    </source>
</evidence>
<comment type="caution">
    <text evidence="3">The sequence shown here is derived from an EMBL/GenBank/DDBJ whole genome shotgun (WGS) entry which is preliminary data.</text>
</comment>
<feature type="region of interest" description="Disordered" evidence="1">
    <location>
        <begin position="1"/>
        <end position="32"/>
    </location>
</feature>
<sequence>MSSNHRNGGNVEIGKSQWLSRKPARPVQSIIGPRPSDLLVTGGREWNTELLQQCFSDADIRLMLGIRPGGASSKNGYSGLYKLAWETDTNPKVHHFLWRCLSNNLSVAKSLKKRRVLRDDSCCRCRNEEEDVNHLLFQCTFSRLVWAISGIPAPPNGVMDNYVYSNLYRMLTIPDQFPQDADKGKLVFLGSYGESGKTGMSWS</sequence>
<gene>
    <name evidence="3" type="ORF">MERR_LOCUS8709</name>
</gene>
<accession>A0A6D2HYY1</accession>
<proteinExistence type="predicted"/>
<protein>
    <recommendedName>
        <fullName evidence="2">Reverse transcriptase zinc-binding domain-containing protein</fullName>
    </recommendedName>
</protein>
<feature type="domain" description="Reverse transcriptase zinc-binding" evidence="2">
    <location>
        <begin position="80"/>
        <end position="146"/>
    </location>
</feature>
<keyword evidence="4" id="KW-1185">Reference proteome</keyword>
<name>A0A6D2HYY1_9BRAS</name>
<dbReference type="EMBL" id="CACVBM020000621">
    <property type="protein sequence ID" value="CAA7021474.1"/>
    <property type="molecule type" value="Genomic_DNA"/>
</dbReference>